<dbReference type="InterPro" id="IPR000286">
    <property type="entry name" value="HDACs"/>
</dbReference>
<dbReference type="GO" id="GO:0040029">
    <property type="term" value="P:epigenetic regulation of gene expression"/>
    <property type="evidence" value="ECO:0007669"/>
    <property type="project" value="TreeGrafter"/>
</dbReference>
<proteinExistence type="inferred from homology"/>
<feature type="domain" description="Histone deacetylase" evidence="2">
    <location>
        <begin position="22"/>
        <end position="311"/>
    </location>
</feature>
<dbReference type="InterPro" id="IPR037138">
    <property type="entry name" value="His_deacetylse_dom_sf"/>
</dbReference>
<comment type="similarity">
    <text evidence="1">Belongs to the histone deacetylase family.</text>
</comment>
<dbReference type="Pfam" id="PF00850">
    <property type="entry name" value="Hist_deacetyl"/>
    <property type="match status" value="1"/>
</dbReference>
<evidence type="ECO:0000259" key="2">
    <source>
        <dbReference type="Pfam" id="PF00850"/>
    </source>
</evidence>
<keyword evidence="4" id="KW-1185">Reference proteome</keyword>
<accession>A0A370D944</accession>
<evidence type="ECO:0000313" key="3">
    <source>
        <dbReference type="EMBL" id="RDH81413.1"/>
    </source>
</evidence>
<dbReference type="PRINTS" id="PR01270">
    <property type="entry name" value="HDASUPER"/>
</dbReference>
<dbReference type="AlphaFoldDB" id="A0A370D944"/>
<organism evidence="3 4">
    <name type="scientific">endosymbiont of Galathealinum brachiosum</name>
    <dbReference type="NCBI Taxonomy" id="2200906"/>
    <lineage>
        <taxon>Bacteria</taxon>
        <taxon>Pseudomonadati</taxon>
        <taxon>Pseudomonadota</taxon>
        <taxon>Gammaproteobacteria</taxon>
        <taxon>sulfur-oxidizing symbionts</taxon>
    </lineage>
</organism>
<gene>
    <name evidence="3" type="ORF">DIZ80_15105</name>
</gene>
<dbReference type="GO" id="GO:0004407">
    <property type="term" value="F:histone deacetylase activity"/>
    <property type="evidence" value="ECO:0007669"/>
    <property type="project" value="TreeGrafter"/>
</dbReference>
<dbReference type="InterPro" id="IPR023801">
    <property type="entry name" value="His_deacetylse_dom"/>
</dbReference>
<dbReference type="EMBL" id="QFXC01000013">
    <property type="protein sequence ID" value="RDH81413.1"/>
    <property type="molecule type" value="Genomic_DNA"/>
</dbReference>
<evidence type="ECO:0000313" key="4">
    <source>
        <dbReference type="Proteomes" id="UP000254266"/>
    </source>
</evidence>
<sequence>MKTKLCLVLSDQLAEYHFGEDHPFGPKRYWEFKEEFERREFSDKVSLCAGQIATIEQLELFHTELYVQKVIERSISGEGYLDAGDTPARRGIYDAACVVVGSVLSAVDNIVSEKCNHAFIPIAGLHHATRGSAAGFCVFNDCGIAIEYLRHQYNVLRIAYVDIDAHHGDGVFYSFEDDADLCCVDFHQDGSTLYPGTGSILETGTGNAKGTKLNIPLAPYTTDETATALWEKAETFISKFNPDFILFQCGADSLAGDPITQLDLTSDFHAFVAKRLSLLADRVCKGRILAMGGGGYNLKNIQAAWNDVIESLC</sequence>
<dbReference type="PANTHER" id="PTHR10625">
    <property type="entry name" value="HISTONE DEACETYLASE HDAC1-RELATED"/>
    <property type="match status" value="1"/>
</dbReference>
<comment type="caution">
    <text evidence="3">The sequence shown here is derived from an EMBL/GenBank/DDBJ whole genome shotgun (WGS) entry which is preliminary data.</text>
</comment>
<dbReference type="Gene3D" id="3.40.800.20">
    <property type="entry name" value="Histone deacetylase domain"/>
    <property type="match status" value="1"/>
</dbReference>
<dbReference type="SUPFAM" id="SSF52768">
    <property type="entry name" value="Arginase/deacetylase"/>
    <property type="match status" value="1"/>
</dbReference>
<name>A0A370D944_9GAMM</name>
<evidence type="ECO:0000256" key="1">
    <source>
        <dbReference type="ARBA" id="ARBA00005947"/>
    </source>
</evidence>
<dbReference type="PANTHER" id="PTHR10625:SF10">
    <property type="entry name" value="HISTONE DEACETYLASE HDAC1"/>
    <property type="match status" value="1"/>
</dbReference>
<dbReference type="Proteomes" id="UP000254266">
    <property type="component" value="Unassembled WGS sequence"/>
</dbReference>
<reference evidence="3 4" key="1">
    <citation type="journal article" date="2018" name="ISME J.">
        <title>Endosymbiont genomes yield clues of tubeworm success.</title>
        <authorList>
            <person name="Li Y."/>
            <person name="Liles M.R."/>
            <person name="Halanych K.M."/>
        </authorList>
    </citation>
    <scope>NUCLEOTIDE SEQUENCE [LARGE SCALE GENOMIC DNA]</scope>
    <source>
        <strain evidence="3">A1464</strain>
    </source>
</reference>
<dbReference type="InterPro" id="IPR023696">
    <property type="entry name" value="Ureohydrolase_dom_sf"/>
</dbReference>
<protein>
    <submittedName>
        <fullName evidence="3">Acetoin utilization protein AcuC</fullName>
    </submittedName>
</protein>